<reference evidence="2 3" key="1">
    <citation type="submission" date="2016-04" db="EMBL/GenBank/DDBJ databases">
        <title>Genome analyses suggest a sexual origin of heterokaryosis in a supposedly ancient asexual fungus.</title>
        <authorList>
            <person name="Ropars J."/>
            <person name="Sedzielewska K."/>
            <person name="Noel J."/>
            <person name="Charron P."/>
            <person name="Farinelli L."/>
            <person name="Marton T."/>
            <person name="Kruger M."/>
            <person name="Pelin A."/>
            <person name="Brachmann A."/>
            <person name="Corradi N."/>
        </authorList>
    </citation>
    <scope>NUCLEOTIDE SEQUENCE [LARGE SCALE GENOMIC DNA]</scope>
    <source>
        <strain evidence="2 3">A5</strain>
    </source>
</reference>
<dbReference type="OrthoDB" id="2306261at2759"/>
<proteinExistence type="predicted"/>
<dbReference type="Proteomes" id="UP000232722">
    <property type="component" value="Unassembled WGS sequence"/>
</dbReference>
<dbReference type="EMBL" id="CAGKOT010000084">
    <property type="protein sequence ID" value="CAB5393697.1"/>
    <property type="molecule type" value="Genomic_DNA"/>
</dbReference>
<evidence type="ECO:0000313" key="4">
    <source>
        <dbReference type="Proteomes" id="UP000684084"/>
    </source>
</evidence>
<evidence type="ECO:0000313" key="3">
    <source>
        <dbReference type="Proteomes" id="UP000232722"/>
    </source>
</evidence>
<protein>
    <submittedName>
        <fullName evidence="1">Uncharacterized protein</fullName>
    </submittedName>
</protein>
<dbReference type="AlphaFoldDB" id="A0A2I1EXZ8"/>
<reference evidence="2 3" key="2">
    <citation type="submission" date="2017-09" db="EMBL/GenBank/DDBJ databases">
        <title>Extensive intraspecific genome diversity in a model arbuscular mycorrhizal fungus.</title>
        <authorList>
            <person name="Chen E.C."/>
            <person name="Morin E."/>
            <person name="Beaudet D."/>
            <person name="Noel J."/>
            <person name="Ndikumana S."/>
            <person name="Charron P."/>
            <person name="St-Onge C."/>
            <person name="Giorgi J."/>
            <person name="Grigoriev I.V."/>
            <person name="Roux C."/>
            <person name="Martin F.M."/>
            <person name="Corradi N."/>
        </authorList>
    </citation>
    <scope>NUCLEOTIDE SEQUENCE [LARGE SCALE GENOMIC DNA]</scope>
    <source>
        <strain evidence="2 3">A5</strain>
    </source>
</reference>
<dbReference type="EMBL" id="LLXJ01001980">
    <property type="protein sequence ID" value="PKC00084.1"/>
    <property type="molecule type" value="Genomic_DNA"/>
</dbReference>
<gene>
    <name evidence="1" type="ORF">CHRIB12_LOCUS22977</name>
    <name evidence="2" type="ORF">RhiirA5_428730</name>
</gene>
<comment type="caution">
    <text evidence="1">The sequence shown here is derived from an EMBL/GenBank/DDBJ whole genome shotgun (WGS) entry which is preliminary data.</text>
</comment>
<sequence length="114" mass="13643">MDLTMQDLKLPALKKELIKCKEVIPEVKINLNNLIIDEYSLRWNHIPIEGGYRYWFKELSNNITKIDVILLDYVKDCFIEVNGANIFIDWKETFKLINNEIMTSKIQRIERRIN</sequence>
<organism evidence="1 4">
    <name type="scientific">Rhizophagus irregularis</name>
    <dbReference type="NCBI Taxonomy" id="588596"/>
    <lineage>
        <taxon>Eukaryota</taxon>
        <taxon>Fungi</taxon>
        <taxon>Fungi incertae sedis</taxon>
        <taxon>Mucoromycota</taxon>
        <taxon>Glomeromycotina</taxon>
        <taxon>Glomeromycetes</taxon>
        <taxon>Glomerales</taxon>
        <taxon>Glomeraceae</taxon>
        <taxon>Rhizophagus</taxon>
    </lineage>
</organism>
<accession>A0A2I1EXZ8</accession>
<dbReference type="VEuPathDB" id="FungiDB:RhiirFUN_022369"/>
<dbReference type="Proteomes" id="UP000684084">
    <property type="component" value="Unassembled WGS sequence"/>
</dbReference>
<dbReference type="VEuPathDB" id="FungiDB:RhiirA1_501119"/>
<name>A0A2I1EXZ8_9GLOM</name>
<evidence type="ECO:0000313" key="1">
    <source>
        <dbReference type="EMBL" id="CAB5393697.1"/>
    </source>
</evidence>
<reference evidence="1" key="3">
    <citation type="submission" date="2020-05" db="EMBL/GenBank/DDBJ databases">
        <authorList>
            <person name="Rincon C."/>
            <person name="Sanders R I."/>
            <person name="Robbins C."/>
            <person name="Chaturvedi A."/>
        </authorList>
    </citation>
    <scope>NUCLEOTIDE SEQUENCE</scope>
    <source>
        <strain evidence="1">CHB12</strain>
    </source>
</reference>
<evidence type="ECO:0000313" key="2">
    <source>
        <dbReference type="EMBL" id="PKC00084.1"/>
    </source>
</evidence>